<name>A0ABR3PJP5_9PEZI</name>
<dbReference type="InterPro" id="IPR017856">
    <property type="entry name" value="Integrase-like_N"/>
</dbReference>
<dbReference type="SUPFAM" id="SSF75625">
    <property type="entry name" value="YebC-like"/>
    <property type="match status" value="1"/>
</dbReference>
<dbReference type="Gene3D" id="3.30.70.980">
    <property type="match status" value="2"/>
</dbReference>
<evidence type="ECO:0000259" key="3">
    <source>
        <dbReference type="Pfam" id="PF20772"/>
    </source>
</evidence>
<feature type="domain" description="TACO1/YebC-like second and third" evidence="2">
    <location>
        <begin position="114"/>
        <end position="281"/>
    </location>
</feature>
<dbReference type="InterPro" id="IPR002876">
    <property type="entry name" value="Transcrip_reg_TACO1-like"/>
</dbReference>
<evidence type="ECO:0000313" key="4">
    <source>
        <dbReference type="EMBL" id="KAL1306362.1"/>
    </source>
</evidence>
<gene>
    <name evidence="4" type="ORF">AAFC00_005075</name>
</gene>
<evidence type="ECO:0000313" key="5">
    <source>
        <dbReference type="Proteomes" id="UP001562354"/>
    </source>
</evidence>
<organism evidence="4 5">
    <name type="scientific">Neodothiora populina</name>
    <dbReference type="NCBI Taxonomy" id="2781224"/>
    <lineage>
        <taxon>Eukaryota</taxon>
        <taxon>Fungi</taxon>
        <taxon>Dikarya</taxon>
        <taxon>Ascomycota</taxon>
        <taxon>Pezizomycotina</taxon>
        <taxon>Dothideomycetes</taxon>
        <taxon>Dothideomycetidae</taxon>
        <taxon>Dothideales</taxon>
        <taxon>Dothioraceae</taxon>
        <taxon>Neodothiora</taxon>
    </lineage>
</organism>
<dbReference type="RefSeq" id="XP_069202635.1">
    <property type="nucleotide sequence ID" value="XM_069344812.1"/>
</dbReference>
<sequence length="301" mass="32349">MQSLQPLRQAPRCLSRRLQQCHLLHTTAAFQSGHSRWSKIKHDKAKVDATKNKNRSVFAQEIALASKLFGPDPEANPRLADVITKAKRAGFAKQSIENAILRGQGRSASGAALEAITVEAILPHNVACIIEAETEGRLRTLADLKHAVKEAGGNATPTSYLFAKKGRIILEGKVLADGKEERSAVDVDQVFDAALEAGALDVEDDGDGRVVVLTEPQDTKSTGATLSESLGLDIAESGIVWDAVEDTMVGLQSEDVVGQLVEFIDNVEEKESGVQGIYMNVKPGDQVSEGAWAELMSRLAI</sequence>
<accession>A0ABR3PJP5</accession>
<dbReference type="InterPro" id="IPR049083">
    <property type="entry name" value="TACO1_YebC_N"/>
</dbReference>
<proteinExistence type="inferred from homology"/>
<dbReference type="Pfam" id="PF20772">
    <property type="entry name" value="TACO1_YebC_N"/>
    <property type="match status" value="1"/>
</dbReference>
<evidence type="ECO:0000259" key="2">
    <source>
        <dbReference type="Pfam" id="PF01709"/>
    </source>
</evidence>
<protein>
    <recommendedName>
        <fullName evidence="6">YebC-like protein</fullName>
    </recommendedName>
</protein>
<dbReference type="PANTHER" id="PTHR12532:SF0">
    <property type="entry name" value="TRANSLATIONAL ACTIVATOR OF CYTOCHROME C OXIDASE 1"/>
    <property type="match status" value="1"/>
</dbReference>
<dbReference type="Gene3D" id="1.10.10.200">
    <property type="match status" value="1"/>
</dbReference>
<keyword evidence="5" id="KW-1185">Reference proteome</keyword>
<reference evidence="4 5" key="1">
    <citation type="submission" date="2024-07" db="EMBL/GenBank/DDBJ databases">
        <title>Draft sequence of the Neodothiora populina.</title>
        <authorList>
            <person name="Drown D.D."/>
            <person name="Schuette U.S."/>
            <person name="Buechlein A.B."/>
            <person name="Rusch D.R."/>
            <person name="Winton L.W."/>
            <person name="Adams G.A."/>
        </authorList>
    </citation>
    <scope>NUCLEOTIDE SEQUENCE [LARGE SCALE GENOMIC DNA]</scope>
    <source>
        <strain evidence="4 5">CPC 39397</strain>
    </source>
</reference>
<dbReference type="PANTHER" id="PTHR12532">
    <property type="entry name" value="TRANSLATIONAL ACTIVATOR OF CYTOCHROME C OXIDASE 1"/>
    <property type="match status" value="1"/>
</dbReference>
<evidence type="ECO:0008006" key="6">
    <source>
        <dbReference type="Google" id="ProtNLM"/>
    </source>
</evidence>
<comment type="caution">
    <text evidence="4">The sequence shown here is derived from an EMBL/GenBank/DDBJ whole genome shotgun (WGS) entry which is preliminary data.</text>
</comment>
<dbReference type="InterPro" id="IPR029072">
    <property type="entry name" value="YebC-like"/>
</dbReference>
<dbReference type="InterPro" id="IPR048300">
    <property type="entry name" value="TACO1_YebC-like_2nd/3rd_dom"/>
</dbReference>
<comment type="similarity">
    <text evidence="1">Belongs to the TACO1 family.</text>
</comment>
<dbReference type="InterPro" id="IPR026564">
    <property type="entry name" value="Transcrip_reg_TACO1-like_dom3"/>
</dbReference>
<evidence type="ECO:0000256" key="1">
    <source>
        <dbReference type="ARBA" id="ARBA00008724"/>
    </source>
</evidence>
<dbReference type="EMBL" id="JBFMKM010000004">
    <property type="protein sequence ID" value="KAL1306362.1"/>
    <property type="molecule type" value="Genomic_DNA"/>
</dbReference>
<feature type="domain" description="TACO1/YebC-like N-terminal" evidence="3">
    <location>
        <begin position="35"/>
        <end position="105"/>
    </location>
</feature>
<dbReference type="GeneID" id="95978775"/>
<dbReference type="Proteomes" id="UP001562354">
    <property type="component" value="Unassembled WGS sequence"/>
</dbReference>
<dbReference type="Pfam" id="PF01709">
    <property type="entry name" value="Transcrip_reg"/>
    <property type="match status" value="1"/>
</dbReference>